<dbReference type="InterPro" id="IPR006450">
    <property type="entry name" value="Phage_HK97_gp6-like"/>
</dbReference>
<dbReference type="InterPro" id="IPR021146">
    <property type="entry name" value="Phage_gp6-like_head-tail"/>
</dbReference>
<evidence type="ECO:0000313" key="1">
    <source>
        <dbReference type="EMBL" id="MFC0210206.1"/>
    </source>
</evidence>
<comment type="caution">
    <text evidence="1">The sequence shown here is derived from an EMBL/GenBank/DDBJ whole genome shotgun (WGS) entry which is preliminary data.</text>
</comment>
<protein>
    <submittedName>
        <fullName evidence="1">Head-tail connector protein</fullName>
    </submittedName>
</protein>
<dbReference type="EMBL" id="JBHLXD010000042">
    <property type="protein sequence ID" value="MFC0210206.1"/>
    <property type="molecule type" value="Genomic_DNA"/>
</dbReference>
<keyword evidence="2" id="KW-1185">Reference proteome</keyword>
<dbReference type="Proteomes" id="UP001589755">
    <property type="component" value="Unassembled WGS sequence"/>
</dbReference>
<evidence type="ECO:0000313" key="2">
    <source>
        <dbReference type="Proteomes" id="UP001589755"/>
    </source>
</evidence>
<reference evidence="1 2" key="1">
    <citation type="submission" date="2024-09" db="EMBL/GenBank/DDBJ databases">
        <authorList>
            <person name="Sun Q."/>
            <person name="Mori K."/>
        </authorList>
    </citation>
    <scope>NUCLEOTIDE SEQUENCE [LARGE SCALE GENOMIC DNA]</scope>
    <source>
        <strain evidence="1 2">CCM 8543</strain>
    </source>
</reference>
<dbReference type="CDD" id="cd08054">
    <property type="entry name" value="gp6"/>
    <property type="match status" value="1"/>
</dbReference>
<dbReference type="Gene3D" id="1.10.3230.30">
    <property type="entry name" value="Phage gp6-like head-tail connector protein"/>
    <property type="match status" value="1"/>
</dbReference>
<accession>A0ABV6DC44</accession>
<dbReference type="RefSeq" id="WP_261521734.1">
    <property type="nucleotide sequence ID" value="NZ_JAODNW010000020.1"/>
</dbReference>
<sequence>MVDLASAKLFCRVDHDDDDAVITAAIAAATDHLESIGVDTSSSPVPPAVEQAILMLVAFFYDHRDDTEAKPQGMIDRLVSPYREGWL</sequence>
<name>A0ABV6DC44_9HYPH</name>
<gene>
    <name evidence="1" type="ORF">ACFFJ2_17555</name>
</gene>
<dbReference type="Pfam" id="PF05135">
    <property type="entry name" value="Phage_connect_1"/>
    <property type="match status" value="1"/>
</dbReference>
<organism evidence="1 2">
    <name type="scientific">Chelativorans intermedius</name>
    <dbReference type="NCBI Taxonomy" id="515947"/>
    <lineage>
        <taxon>Bacteria</taxon>
        <taxon>Pseudomonadati</taxon>
        <taxon>Pseudomonadota</taxon>
        <taxon>Alphaproteobacteria</taxon>
        <taxon>Hyphomicrobiales</taxon>
        <taxon>Phyllobacteriaceae</taxon>
        <taxon>Chelativorans</taxon>
    </lineage>
</organism>
<proteinExistence type="predicted"/>
<dbReference type="NCBIfam" id="TIGR01560">
    <property type="entry name" value="put_DNA_pack"/>
    <property type="match status" value="1"/>
</dbReference>